<protein>
    <submittedName>
        <fullName evidence="5">D-alanyl-D-alanine carboxypeptidase/D-alanyl-D-alanine-endopeptidase</fullName>
        <ecNumber evidence="5">3.4.16.4</ecNumber>
    </submittedName>
</protein>
<dbReference type="PANTHER" id="PTHR30023">
    <property type="entry name" value="D-ALANYL-D-ALANINE CARBOXYPEPTIDASE"/>
    <property type="match status" value="1"/>
</dbReference>
<name>A0ABX2EDD3_9BURK</name>
<evidence type="ECO:0000313" key="6">
    <source>
        <dbReference type="Proteomes" id="UP000737171"/>
    </source>
</evidence>
<dbReference type="PRINTS" id="PR00922">
    <property type="entry name" value="DADACBPTASE3"/>
</dbReference>
<evidence type="ECO:0000256" key="1">
    <source>
        <dbReference type="ARBA" id="ARBA00006096"/>
    </source>
</evidence>
<dbReference type="EC" id="3.4.16.4" evidence="5"/>
<comment type="caution">
    <text evidence="5">The sequence shown here is derived from an EMBL/GenBank/DDBJ whole genome shotgun (WGS) entry which is preliminary data.</text>
</comment>
<dbReference type="InterPro" id="IPR006311">
    <property type="entry name" value="TAT_signal"/>
</dbReference>
<keyword evidence="2 5" id="KW-0378">Hydrolase</keyword>
<dbReference type="Gene3D" id="3.50.80.20">
    <property type="entry name" value="D-Ala-D-Ala carboxypeptidase C, peptidase S13"/>
    <property type="match status" value="1"/>
</dbReference>
<dbReference type="Pfam" id="PF02113">
    <property type="entry name" value="Peptidase_S13"/>
    <property type="match status" value="1"/>
</dbReference>
<dbReference type="SUPFAM" id="SSF56601">
    <property type="entry name" value="beta-lactamase/transpeptidase-like"/>
    <property type="match status" value="1"/>
</dbReference>
<dbReference type="GO" id="GO:0009002">
    <property type="term" value="F:serine-type D-Ala-D-Ala carboxypeptidase activity"/>
    <property type="evidence" value="ECO:0007669"/>
    <property type="project" value="UniProtKB-EC"/>
</dbReference>
<dbReference type="EMBL" id="JABRWJ010000002">
    <property type="protein sequence ID" value="NRF66704.1"/>
    <property type="molecule type" value="Genomic_DNA"/>
</dbReference>
<dbReference type="InterPro" id="IPR000667">
    <property type="entry name" value="Peptidase_S13"/>
</dbReference>
<reference evidence="5 6" key="1">
    <citation type="submission" date="2020-05" db="EMBL/GenBank/DDBJ databases">
        <title>Aquincola sp. isolate from soil.</title>
        <authorList>
            <person name="Han J."/>
            <person name="Kim D.-U."/>
        </authorList>
    </citation>
    <scope>NUCLEOTIDE SEQUENCE [LARGE SCALE GENOMIC DNA]</scope>
    <source>
        <strain evidence="5 6">S2</strain>
    </source>
</reference>
<keyword evidence="6" id="KW-1185">Reference proteome</keyword>
<organism evidence="5 6">
    <name type="scientific">Pseudaquabacterium terrae</name>
    <dbReference type="NCBI Taxonomy" id="2732868"/>
    <lineage>
        <taxon>Bacteria</taxon>
        <taxon>Pseudomonadati</taxon>
        <taxon>Pseudomonadota</taxon>
        <taxon>Betaproteobacteria</taxon>
        <taxon>Burkholderiales</taxon>
        <taxon>Sphaerotilaceae</taxon>
        <taxon>Pseudaquabacterium</taxon>
    </lineage>
</organism>
<dbReference type="PANTHER" id="PTHR30023:SF0">
    <property type="entry name" value="PENICILLIN-SENSITIVE CARBOXYPEPTIDASE A"/>
    <property type="match status" value="1"/>
</dbReference>
<feature type="signal peptide" evidence="4">
    <location>
        <begin position="1"/>
        <end position="25"/>
    </location>
</feature>
<gene>
    <name evidence="5" type="primary">dacB</name>
    <name evidence="5" type="ORF">HLB44_06890</name>
</gene>
<comment type="similarity">
    <text evidence="1">Belongs to the peptidase S13 family.</text>
</comment>
<feature type="chain" id="PRO_5046246754" evidence="4">
    <location>
        <begin position="26"/>
        <end position="518"/>
    </location>
</feature>
<evidence type="ECO:0000256" key="4">
    <source>
        <dbReference type="SAM" id="SignalP"/>
    </source>
</evidence>
<evidence type="ECO:0000313" key="5">
    <source>
        <dbReference type="EMBL" id="NRF66704.1"/>
    </source>
</evidence>
<sequence length="518" mass="55313">MPASGPARRAVLTVALLSAIGAAGADTPLPAELRQALARAQVPPEAISVLVQEAGSAQPRLAWQAQQPVNPASLFKLATTFAALELLGPGYTWNTPVWLKGRLRDGVLEGDLVIKGSGDPKLVPERVWLLLRRVQQQGVREIRGDIVLDRSAFVAPSGTPADFDGEPLKPYNVQPDALLLSHKSVLYTFTPDVMNGVARVGAEPPLHGLQVDPQVPLLTGPCDDWRAALKATPADPERMRFAGGFPLACGERNWPVAYADPASYNARLLQALWRELGGRLTGSVRDGVAPSVSPSFEVSSPALAELVRDINKFSNNVMAQQVFLTLGLTQRGSGSPEAARAALRDWLQLRLGERIDGLVIDNGSGLSRDARMSAEQLALLLQAAWRSPVMPELIASLPLAGVDGTARRARSGSGRAHLKTGSLRDSAGIAGFALGHNGRRWIVVAIVQHANAGQARPALDALVQWVIEAPTLTSFAAPKDPKDPLRAPWDAQSLRNGRAVLADTPRDTPSRRNAPPTE</sequence>
<dbReference type="RefSeq" id="WP_173121813.1">
    <property type="nucleotide sequence ID" value="NZ_JABRWJ010000002.1"/>
</dbReference>
<dbReference type="Gene3D" id="3.40.710.10">
    <property type="entry name" value="DD-peptidase/beta-lactamase superfamily"/>
    <property type="match status" value="1"/>
</dbReference>
<proteinExistence type="inferred from homology"/>
<dbReference type="PROSITE" id="PS51318">
    <property type="entry name" value="TAT"/>
    <property type="match status" value="1"/>
</dbReference>
<evidence type="ECO:0000256" key="3">
    <source>
        <dbReference type="SAM" id="MobiDB-lite"/>
    </source>
</evidence>
<dbReference type="Proteomes" id="UP000737171">
    <property type="component" value="Unassembled WGS sequence"/>
</dbReference>
<evidence type="ECO:0000256" key="2">
    <source>
        <dbReference type="ARBA" id="ARBA00022801"/>
    </source>
</evidence>
<dbReference type="InterPro" id="IPR012338">
    <property type="entry name" value="Beta-lactam/transpept-like"/>
</dbReference>
<keyword evidence="4" id="KW-0732">Signal</keyword>
<accession>A0ABX2EDD3</accession>
<keyword evidence="5" id="KW-0121">Carboxypeptidase</keyword>
<dbReference type="NCBIfam" id="TIGR00666">
    <property type="entry name" value="PBP4"/>
    <property type="match status" value="1"/>
</dbReference>
<keyword evidence="5" id="KW-0645">Protease</keyword>
<feature type="region of interest" description="Disordered" evidence="3">
    <location>
        <begin position="476"/>
        <end position="518"/>
    </location>
</feature>